<dbReference type="InterPro" id="IPR011989">
    <property type="entry name" value="ARM-like"/>
</dbReference>
<gene>
    <name evidence="1" type="ORF">PGLA1383_LOCUS15245</name>
</gene>
<reference evidence="1" key="1">
    <citation type="submission" date="2021-02" db="EMBL/GenBank/DDBJ databases">
        <authorList>
            <person name="Dougan E. K."/>
            <person name="Rhodes N."/>
            <person name="Thang M."/>
            <person name="Chan C."/>
        </authorList>
    </citation>
    <scope>NUCLEOTIDE SEQUENCE</scope>
</reference>
<comment type="caution">
    <text evidence="1">The sequence shown here is derived from an EMBL/GenBank/DDBJ whole genome shotgun (WGS) entry which is preliminary data.</text>
</comment>
<dbReference type="EMBL" id="CAJNNV010008921">
    <property type="protein sequence ID" value="CAE8596786.1"/>
    <property type="molecule type" value="Genomic_DNA"/>
</dbReference>
<evidence type="ECO:0000313" key="2">
    <source>
        <dbReference type="Proteomes" id="UP000654075"/>
    </source>
</evidence>
<accession>A0A813EDY2</accession>
<feature type="non-terminal residue" evidence="1">
    <location>
        <position position="1420"/>
    </location>
</feature>
<proteinExistence type="predicted"/>
<sequence>ARFGSISSPPALFVEAAEAALRLFRDAAPSGAQNERRAVCRTLLAVACNAELALIARSAALQALLELPADAGGLEDALAAALEASWPSPLRHALVRGAVAQQLERELPTALWSRLLSVVGPSVLVEGICDAATLADGAKGSGGGDSSSSSSSGSRRCLRLFGSEELSSHGATTLPWAKVLSRAGAVGAAAQLARVAVSLPEALSPIRRLLVDAVATSPEPLALADLVLLLGRVGGCSADNCSEVAALEAHLALLLSLLGLAAEGRLAGEEVGPVLARLTALGPKPWDLLTDAQRGTVSCTLGVLLWTAGVGSAGEVSRLLALCPSWAGGHVDAAARMLSGTLPPSSVAQAAAEAFVKSRPRRAVSPLRGRETAASSATEDAGIRGASWSNQSAVDRRLLLSYLWASRAAAAEEPGCLGGWNLPSSPSLDEHDLVFLSLHIAQSVESCRSDVRLRGVSLAAELVPRQPLAALRLLPSLLHAFGAEHSFSSPMPEMPPLCLRAMAGFGANAEAAGIAARALKPLAACGAPRVAAAALAALAALCSRGDSAALAVLEQAAAYNSKDRIEVRIARLSAVAELALSCPDDAAQFTTPIQAALADAAPSVVALALRVLPRLSAAMDFTRAFAILRKRPPLSSLLRSADPELEQGSDFSEPEPEPRVLAAAIAVLAEHVQRCEVWREPGGALLAVPERREELRLLATTTRHAAPEVRAAAYRCLGAVVADWLCPKLGAEAPQQPQLGDAFSEPEEAKFLREMSSPQGLLRHFLFEAEEQPSEHAASSSASALDVFCAEVLAPVLRRERAELGRAAESRAAEGLRHPKLGAAQERLTKLGGDQSAHAAAALFLSTASVADKTSWEAKSLRLLQACEDELRVSEHPLLVLLVPHAWKLRVNRHLRESTVLGISVSEEAQRLAGKVAERLEAGLERARPDPAANAAALLAALGRAAPTVAEAAGRALCEEALAKLTGPPRDVAIEALAGLLQSLPVSKRGSVLQQLRGTSTEGGAGVSAADVDLLGLAFQEGLSEGLVDQWLSVLGGSSPKAAMRLARCLPSMPLTQACSDRLMSGLVILLPTVPMALLPLSVLLPRALSAGWLPAVRLGEVLQAAAAAVVAAAAATTGTSGPPLHWLGAARLCATLRRRRWQRLALGGASEVSPLDSLQAALHEWLAAPEPLAHRAWRDAAACELCGLALVAGPSLQVDSADEGFSLDPAAAQALMDFLVGGKAASGTAGAGPLLPQRSARTPDTASALCLGFLQHHLLAQRPPAVAEVLKEGSLLCACVSAVAFSGSGPGANSGTGTASALAAASETLVAEPRHAAALLCSLGSVGLLPDLRLGGAVCGLLERHAHHPALLASALLFCRHGQGGDGSLAALWVDLLDSVTSSTQLQELQVGGRQQEAPQGLLSPRAAALMEAHVGGLA</sequence>
<organism evidence="1 2">
    <name type="scientific">Polarella glacialis</name>
    <name type="common">Dinoflagellate</name>
    <dbReference type="NCBI Taxonomy" id="89957"/>
    <lineage>
        <taxon>Eukaryota</taxon>
        <taxon>Sar</taxon>
        <taxon>Alveolata</taxon>
        <taxon>Dinophyceae</taxon>
        <taxon>Suessiales</taxon>
        <taxon>Suessiaceae</taxon>
        <taxon>Polarella</taxon>
    </lineage>
</organism>
<dbReference type="SUPFAM" id="SSF48371">
    <property type="entry name" value="ARM repeat"/>
    <property type="match status" value="1"/>
</dbReference>
<keyword evidence="2" id="KW-1185">Reference proteome</keyword>
<evidence type="ECO:0000313" key="1">
    <source>
        <dbReference type="EMBL" id="CAE8596786.1"/>
    </source>
</evidence>
<feature type="non-terminal residue" evidence="1">
    <location>
        <position position="1"/>
    </location>
</feature>
<dbReference type="Proteomes" id="UP000654075">
    <property type="component" value="Unassembled WGS sequence"/>
</dbReference>
<dbReference type="Gene3D" id="1.25.10.10">
    <property type="entry name" value="Leucine-rich Repeat Variant"/>
    <property type="match status" value="1"/>
</dbReference>
<dbReference type="InterPro" id="IPR016024">
    <property type="entry name" value="ARM-type_fold"/>
</dbReference>
<protein>
    <submittedName>
        <fullName evidence="1">Uncharacterized protein</fullName>
    </submittedName>
</protein>
<name>A0A813EDY2_POLGL</name>